<dbReference type="GO" id="GO:0000977">
    <property type="term" value="F:RNA polymerase II transcription regulatory region sequence-specific DNA binding"/>
    <property type="evidence" value="ECO:0007669"/>
    <property type="project" value="TreeGrafter"/>
</dbReference>
<organism evidence="3 4">
    <name type="scientific">Petromyzon marinus</name>
    <name type="common">Sea lamprey</name>
    <dbReference type="NCBI Taxonomy" id="7757"/>
    <lineage>
        <taxon>Eukaryota</taxon>
        <taxon>Metazoa</taxon>
        <taxon>Chordata</taxon>
        <taxon>Craniata</taxon>
        <taxon>Vertebrata</taxon>
        <taxon>Cyclostomata</taxon>
        <taxon>Hyperoartia</taxon>
        <taxon>Petromyzontiformes</taxon>
        <taxon>Petromyzontidae</taxon>
        <taxon>Petromyzon</taxon>
    </lineage>
</organism>
<dbReference type="PANTHER" id="PTHR23349">
    <property type="entry name" value="BASIC HELIX-LOOP-HELIX TRANSCRIPTION FACTOR, TWIST"/>
    <property type="match status" value="1"/>
</dbReference>
<dbReference type="PANTHER" id="PTHR23349:SF57">
    <property type="entry name" value="FACTOR IN THE GERMLINE ALPHA"/>
    <property type="match status" value="1"/>
</dbReference>
<evidence type="ECO:0000256" key="1">
    <source>
        <dbReference type="SAM" id="MobiDB-lite"/>
    </source>
</evidence>
<dbReference type="SUPFAM" id="SSF47459">
    <property type="entry name" value="HLH, helix-loop-helix DNA-binding domain"/>
    <property type="match status" value="1"/>
</dbReference>
<dbReference type="KEGG" id="pmrn:116944404"/>
<dbReference type="AlphaFoldDB" id="A0AAJ7T9M8"/>
<accession>A0AAJ7T9M8</accession>
<proteinExistence type="predicted"/>
<feature type="compositionally biased region" description="Low complexity" evidence="1">
    <location>
        <begin position="27"/>
        <end position="47"/>
    </location>
</feature>
<reference evidence="4" key="1">
    <citation type="submission" date="2025-08" db="UniProtKB">
        <authorList>
            <consortium name="RefSeq"/>
        </authorList>
    </citation>
    <scope>IDENTIFICATION</scope>
    <source>
        <tissue evidence="4">Sperm</tissue>
    </source>
</reference>
<protein>
    <submittedName>
        <fullName evidence="4">Factor in the germline alpha-like</fullName>
    </submittedName>
</protein>
<evidence type="ECO:0000313" key="4">
    <source>
        <dbReference type="RefSeq" id="XP_032813883.1"/>
    </source>
</evidence>
<dbReference type="GO" id="GO:0000981">
    <property type="term" value="F:DNA-binding transcription factor activity, RNA polymerase II-specific"/>
    <property type="evidence" value="ECO:0007669"/>
    <property type="project" value="TreeGrafter"/>
</dbReference>
<feature type="domain" description="BHLH" evidence="2">
    <location>
        <begin position="54"/>
        <end position="106"/>
    </location>
</feature>
<feature type="region of interest" description="Disordered" evidence="1">
    <location>
        <begin position="26"/>
        <end position="47"/>
    </location>
</feature>
<gene>
    <name evidence="4" type="primary">LOC116944404</name>
</gene>
<dbReference type="InterPro" id="IPR011598">
    <property type="entry name" value="bHLH_dom"/>
</dbReference>
<dbReference type="GO" id="GO:0046983">
    <property type="term" value="F:protein dimerization activity"/>
    <property type="evidence" value="ECO:0007669"/>
    <property type="project" value="InterPro"/>
</dbReference>
<dbReference type="InterPro" id="IPR050283">
    <property type="entry name" value="E-box_TF_Regulators"/>
</dbReference>
<dbReference type="SMART" id="SM00353">
    <property type="entry name" value="HLH"/>
    <property type="match status" value="1"/>
</dbReference>
<dbReference type="RefSeq" id="XP_032813883.1">
    <property type="nucleotide sequence ID" value="XM_032957992.1"/>
</dbReference>
<evidence type="ECO:0000259" key="2">
    <source>
        <dbReference type="PROSITE" id="PS50888"/>
    </source>
</evidence>
<dbReference type="GO" id="GO:0032502">
    <property type="term" value="P:developmental process"/>
    <property type="evidence" value="ECO:0007669"/>
    <property type="project" value="TreeGrafter"/>
</dbReference>
<dbReference type="InterPro" id="IPR036638">
    <property type="entry name" value="HLH_DNA-bd_sf"/>
</dbReference>
<dbReference type="Gene3D" id="4.10.280.10">
    <property type="entry name" value="Helix-loop-helix DNA-binding domain"/>
    <property type="match status" value="1"/>
</dbReference>
<dbReference type="Pfam" id="PF00010">
    <property type="entry name" value="HLH"/>
    <property type="match status" value="1"/>
</dbReference>
<name>A0AAJ7T9M8_PETMA</name>
<evidence type="ECO:0000313" key="3">
    <source>
        <dbReference type="Proteomes" id="UP001318040"/>
    </source>
</evidence>
<keyword evidence="3" id="KW-1185">Reference proteome</keyword>
<dbReference type="Proteomes" id="UP001318040">
    <property type="component" value="Chromosome 21"/>
</dbReference>
<sequence length="124" mass="13656">MQQEGSPCVVLKESQIPAGLCRTLTGSSVSSTNSRSSRWSPSASPRTATADVFARRSHANARERLRVRNMNHMFLLLRHLVPLDCAHHRPSRVTTLRATLRYIRLLQAVLAETTTACSSSPCGV</sequence>
<dbReference type="PROSITE" id="PS50888">
    <property type="entry name" value="BHLH"/>
    <property type="match status" value="1"/>
</dbReference>